<gene>
    <name evidence="1" type="ORF">CFK40_15915</name>
</gene>
<proteinExistence type="predicted"/>
<dbReference type="AlphaFoldDB" id="A0A221MFP0"/>
<organism evidence="1 2">
    <name type="scientific">Virgibacillus necropolis</name>
    <dbReference type="NCBI Taxonomy" id="163877"/>
    <lineage>
        <taxon>Bacteria</taxon>
        <taxon>Bacillati</taxon>
        <taxon>Bacillota</taxon>
        <taxon>Bacilli</taxon>
        <taxon>Bacillales</taxon>
        <taxon>Bacillaceae</taxon>
        <taxon>Virgibacillus</taxon>
    </lineage>
</organism>
<accession>A0A221MFP0</accession>
<evidence type="ECO:0000313" key="2">
    <source>
        <dbReference type="Proteomes" id="UP000204391"/>
    </source>
</evidence>
<dbReference type="OrthoDB" id="2381403at2"/>
<evidence type="ECO:0000313" key="1">
    <source>
        <dbReference type="EMBL" id="ASN06399.1"/>
    </source>
</evidence>
<evidence type="ECO:0008006" key="3">
    <source>
        <dbReference type="Google" id="ProtNLM"/>
    </source>
</evidence>
<dbReference type="Proteomes" id="UP000204391">
    <property type="component" value="Chromosome"/>
</dbReference>
<keyword evidence="2" id="KW-1185">Reference proteome</keyword>
<reference evidence="1 2" key="1">
    <citation type="journal article" date="2003" name="Int. J. Syst. Evol. Microbiol.">
        <title>Virgibacillus carmonensis sp. nov., Virgibacillus necropolis sp. nov. and Virgibacillus picturae sp. nov., three novel species isolated from deteriorated mural paintings, transfer of the species of the genus salibacillus to Virgibacillus, as Virgibacillus marismortui comb. nov. and Virgibacillus salexigens comb. nov., and emended description of the genus Virgibacillus.</title>
        <authorList>
            <person name="Heyrman J."/>
            <person name="Logan N.A."/>
            <person name="Busse H.J."/>
            <person name="Balcaen A."/>
            <person name="Lebbe L."/>
            <person name="Rodriguez-Diaz M."/>
            <person name="Swings J."/>
            <person name="De Vos P."/>
        </authorList>
    </citation>
    <scope>NUCLEOTIDE SEQUENCE [LARGE SCALE GENOMIC DNA]</scope>
    <source>
        <strain evidence="1 2">LMG 19488</strain>
    </source>
</reference>
<protein>
    <recommendedName>
        <fullName evidence="3">Lipoprotein</fullName>
    </recommendedName>
</protein>
<dbReference type="KEGG" id="vne:CFK40_15915"/>
<name>A0A221MFP0_9BACI</name>
<dbReference type="PROSITE" id="PS51257">
    <property type="entry name" value="PROKAR_LIPOPROTEIN"/>
    <property type="match status" value="1"/>
</dbReference>
<dbReference type="EMBL" id="CP022437">
    <property type="protein sequence ID" value="ASN06399.1"/>
    <property type="molecule type" value="Genomic_DNA"/>
</dbReference>
<dbReference type="RefSeq" id="WP_089533397.1">
    <property type="nucleotide sequence ID" value="NZ_CP022437.1"/>
</dbReference>
<sequence>MKKQTYRFFATVLFASLILFIVGCTEKTETKTQDENIQTIEAVLQKALNGPSDELKQALEGEGLEDLVQYEEDLYKDYFADDMSYLDFVNNYSSTLMMEPMRKNYKIKVKNIEYEKSESKEIIYDFTVELQYQKEGSESSEVEMVTGEANMSNEHKIEVMVIRDFHKLFHN</sequence>